<evidence type="ECO:0000256" key="1">
    <source>
        <dbReference type="ARBA" id="ARBA00009477"/>
    </source>
</evidence>
<organism evidence="6 7">
    <name type="scientific">Microbulbifer salipaludis</name>
    <dbReference type="NCBI Taxonomy" id="187980"/>
    <lineage>
        <taxon>Bacteria</taxon>
        <taxon>Pseudomonadati</taxon>
        <taxon>Pseudomonadota</taxon>
        <taxon>Gammaproteobacteria</taxon>
        <taxon>Cellvibrionales</taxon>
        <taxon>Microbulbiferaceae</taxon>
        <taxon>Microbulbifer</taxon>
    </lineage>
</organism>
<feature type="chain" id="PRO_5045913304" evidence="3">
    <location>
        <begin position="33"/>
        <end position="360"/>
    </location>
</feature>
<proteinExistence type="inferred from homology"/>
<dbReference type="Gene3D" id="2.40.50.100">
    <property type="match status" value="1"/>
</dbReference>
<reference evidence="6 7" key="1">
    <citation type="submission" date="2020-12" db="EMBL/GenBank/DDBJ databases">
        <title>Oil enriched cultivation method for isolating marine PHA-producing bacteria.</title>
        <authorList>
            <person name="Zheng W."/>
            <person name="Yu S."/>
            <person name="Huang Y."/>
        </authorList>
    </citation>
    <scope>NUCLEOTIDE SEQUENCE [LARGE SCALE GENOMIC DNA]</scope>
    <source>
        <strain evidence="6 7">SN0-2</strain>
    </source>
</reference>
<dbReference type="Gene3D" id="1.10.287.470">
    <property type="entry name" value="Helix hairpin bin"/>
    <property type="match status" value="1"/>
</dbReference>
<evidence type="ECO:0000256" key="2">
    <source>
        <dbReference type="SAM" id="Coils"/>
    </source>
</evidence>
<gene>
    <name evidence="6" type="ORF">JF535_03620</name>
</gene>
<dbReference type="Pfam" id="PF25989">
    <property type="entry name" value="YknX_C"/>
    <property type="match status" value="1"/>
</dbReference>
<keyword evidence="7" id="KW-1185">Reference proteome</keyword>
<feature type="coiled-coil region" evidence="2">
    <location>
        <begin position="108"/>
        <end position="159"/>
    </location>
</feature>
<feature type="domain" description="YknX-like C-terminal permuted SH3-like" evidence="5">
    <location>
        <begin position="279"/>
        <end position="351"/>
    </location>
</feature>
<protein>
    <submittedName>
        <fullName evidence="6">Efflux RND transporter periplasmic adaptor subunit</fullName>
    </submittedName>
</protein>
<dbReference type="InterPro" id="IPR058792">
    <property type="entry name" value="Beta-barrel_RND_2"/>
</dbReference>
<dbReference type="RefSeq" id="WP_206999194.1">
    <property type="nucleotide sequence ID" value="NZ_JAEKJR010000001.1"/>
</dbReference>
<comment type="similarity">
    <text evidence="1">Belongs to the membrane fusion protein (MFP) (TC 8.A.1) family.</text>
</comment>
<dbReference type="InterPro" id="IPR058637">
    <property type="entry name" value="YknX-like_C"/>
</dbReference>
<evidence type="ECO:0000313" key="6">
    <source>
        <dbReference type="EMBL" id="MBN8429935.1"/>
    </source>
</evidence>
<keyword evidence="2" id="KW-0175">Coiled coil</keyword>
<dbReference type="Proteomes" id="UP000664293">
    <property type="component" value="Unassembled WGS sequence"/>
</dbReference>
<dbReference type="InterPro" id="IPR006143">
    <property type="entry name" value="RND_pump_MFP"/>
</dbReference>
<evidence type="ECO:0000259" key="5">
    <source>
        <dbReference type="Pfam" id="PF25989"/>
    </source>
</evidence>
<dbReference type="Pfam" id="PF25954">
    <property type="entry name" value="Beta-barrel_RND_2"/>
    <property type="match status" value="1"/>
</dbReference>
<dbReference type="PANTHER" id="PTHR30469:SF16">
    <property type="entry name" value="HAE1 FAMILY EFFLUX PUMP MFP COMPONENT"/>
    <property type="match status" value="1"/>
</dbReference>
<comment type="caution">
    <text evidence="6">The sequence shown here is derived from an EMBL/GenBank/DDBJ whole genome shotgun (WGS) entry which is preliminary data.</text>
</comment>
<dbReference type="NCBIfam" id="TIGR01730">
    <property type="entry name" value="RND_mfp"/>
    <property type="match status" value="1"/>
</dbReference>
<feature type="domain" description="CusB-like beta-barrel" evidence="4">
    <location>
        <begin position="202"/>
        <end position="273"/>
    </location>
</feature>
<feature type="signal peptide" evidence="3">
    <location>
        <begin position="1"/>
        <end position="32"/>
    </location>
</feature>
<dbReference type="PANTHER" id="PTHR30469">
    <property type="entry name" value="MULTIDRUG RESISTANCE PROTEIN MDTA"/>
    <property type="match status" value="1"/>
</dbReference>
<evidence type="ECO:0000313" key="7">
    <source>
        <dbReference type="Proteomes" id="UP000664293"/>
    </source>
</evidence>
<dbReference type="Gene3D" id="2.40.30.170">
    <property type="match status" value="1"/>
</dbReference>
<sequence>MKLTRAFGRASRTLAVACAALLSFSSSTAVVAQGGPGRAPVPVRVAAVELEQISNPVEALGTARAWEFVSLRAGVTEHISRIAFESGQRVKAGDVLVELSHGEELAELAGARATLQRYERDAKRLRGLVGKNLSTREQLEAVETQVAETRALIDGLQARIDDRIIRAPFDGQLGLRNISVGSLATPTTEITTIQEIDRLKLDFTVPERQLSAIAGGMKIEAMSQAHPNRVFNGEVMIVEARVDPQTRAFTVRGRLDNPDGDLKPGMLLRVNIISNPRQALTIPEAALVPLAGDQSVFVVKKTESGHMVQRREVEIGHRYLGKVEVLSGLSQGDQIVTRGTLHIRDGQAVTVEAQNGAASQ</sequence>
<dbReference type="EMBL" id="JAEKJR010000001">
    <property type="protein sequence ID" value="MBN8429935.1"/>
    <property type="molecule type" value="Genomic_DNA"/>
</dbReference>
<name>A0ABS3E3Q8_9GAMM</name>
<keyword evidence="3" id="KW-0732">Signal</keyword>
<accession>A0ABS3E3Q8</accession>
<evidence type="ECO:0000259" key="4">
    <source>
        <dbReference type="Pfam" id="PF25954"/>
    </source>
</evidence>
<evidence type="ECO:0000256" key="3">
    <source>
        <dbReference type="SAM" id="SignalP"/>
    </source>
</evidence>
<dbReference type="SUPFAM" id="SSF111369">
    <property type="entry name" value="HlyD-like secretion proteins"/>
    <property type="match status" value="1"/>
</dbReference>
<dbReference type="Gene3D" id="2.40.420.20">
    <property type="match status" value="1"/>
</dbReference>